<evidence type="ECO:0008006" key="5">
    <source>
        <dbReference type="Google" id="ProtNLM"/>
    </source>
</evidence>
<dbReference type="EMBL" id="JAIKTU010000005">
    <property type="protein sequence ID" value="MBY0755191.1"/>
    <property type="molecule type" value="Genomic_DNA"/>
</dbReference>
<accession>A0ABS7KWJ8</accession>
<evidence type="ECO:0000313" key="4">
    <source>
        <dbReference type="Proteomes" id="UP001299068"/>
    </source>
</evidence>
<keyword evidence="2" id="KW-0472">Membrane</keyword>
<sequence>MAKPSIFSKDYEKKMKRRRLRIIIIVGLVAIIAGLLIYKFKIENMDFSNVRNKLQAWVDSDNPDIKKPVEESKVPEVKEPEVKPEPPKKTYIEAKLDGDIVAKCEYKIVDDKKEFVGMEKIEGASYDISPNKQLLLILDKDQNIKLIDIDGKVTDITRKEYVSTKGGKFPKDTIIKKDKDYVWHDQAKFIDDDNIAYGSNLPYFGTAANKEYLWIYNIKSKNNTLVRSISGKDITIGKVVPKKGIEVKVDKNEYIINNKGSIVK</sequence>
<feature type="transmembrane region" description="Helical" evidence="2">
    <location>
        <begin position="20"/>
        <end position="38"/>
    </location>
</feature>
<proteinExistence type="predicted"/>
<name>A0ABS7KWJ8_CLOSR</name>
<evidence type="ECO:0000313" key="3">
    <source>
        <dbReference type="EMBL" id="MBY0755191.1"/>
    </source>
</evidence>
<keyword evidence="2" id="KW-0812">Transmembrane</keyword>
<protein>
    <recommendedName>
        <fullName evidence="5">Secreted protein</fullName>
    </recommendedName>
</protein>
<evidence type="ECO:0000256" key="1">
    <source>
        <dbReference type="SAM" id="MobiDB-lite"/>
    </source>
</evidence>
<organism evidence="3 4">
    <name type="scientific">Clostridium sardiniense</name>
    <name type="common">Clostridium absonum</name>
    <dbReference type="NCBI Taxonomy" id="29369"/>
    <lineage>
        <taxon>Bacteria</taxon>
        <taxon>Bacillati</taxon>
        <taxon>Bacillota</taxon>
        <taxon>Clostridia</taxon>
        <taxon>Eubacteriales</taxon>
        <taxon>Clostridiaceae</taxon>
        <taxon>Clostridium</taxon>
    </lineage>
</organism>
<dbReference type="Proteomes" id="UP001299068">
    <property type="component" value="Unassembled WGS sequence"/>
</dbReference>
<evidence type="ECO:0000256" key="2">
    <source>
        <dbReference type="SAM" id="Phobius"/>
    </source>
</evidence>
<keyword evidence="4" id="KW-1185">Reference proteome</keyword>
<comment type="caution">
    <text evidence="3">The sequence shown here is derived from an EMBL/GenBank/DDBJ whole genome shotgun (WGS) entry which is preliminary data.</text>
</comment>
<dbReference type="RefSeq" id="WP_221860279.1">
    <property type="nucleotide sequence ID" value="NZ_JAIKTU010000005.1"/>
</dbReference>
<keyword evidence="2" id="KW-1133">Transmembrane helix</keyword>
<gene>
    <name evidence="3" type="ORF">K5V21_06960</name>
</gene>
<feature type="region of interest" description="Disordered" evidence="1">
    <location>
        <begin position="65"/>
        <end position="85"/>
    </location>
</feature>
<reference evidence="3 4" key="1">
    <citation type="journal article" date="2021" name="Cell Host Microbe">
        <title>in vivo commensal control of Clostridioides difficile virulence.</title>
        <authorList>
            <person name="Girinathan B.P."/>
            <person name="Dibenedetto N."/>
            <person name="Worley J.N."/>
            <person name="Peltier J."/>
            <person name="Arrieta-Ortiz M.L."/>
            <person name="Rupa Christinal Immanuel S."/>
            <person name="Lavin R."/>
            <person name="Delaney M.L."/>
            <person name="Cummins C."/>
            <person name="Hoffmann M."/>
            <person name="Luo Y."/>
            <person name="Gonzalez-Escalona N."/>
            <person name="Allard M."/>
            <person name="Onderdonk A.B."/>
            <person name="Gerber G.K."/>
            <person name="Sonenshein A.L."/>
            <person name="Baliga N."/>
            <person name="Dupuy B."/>
            <person name="Bry L."/>
        </authorList>
    </citation>
    <scope>NUCLEOTIDE SEQUENCE [LARGE SCALE GENOMIC DNA]</scope>
    <source>
        <strain evidence="3 4">DSM 599</strain>
    </source>
</reference>